<dbReference type="PANTHER" id="PTHR10030:SF37">
    <property type="entry name" value="ALPHA-L-FUCOSIDASE-RELATED"/>
    <property type="match status" value="1"/>
</dbReference>
<dbReference type="InterPro" id="IPR016286">
    <property type="entry name" value="FUC_metazoa-typ"/>
</dbReference>
<dbReference type="GO" id="GO:0004560">
    <property type="term" value="F:alpha-L-fucosidase activity"/>
    <property type="evidence" value="ECO:0007669"/>
    <property type="project" value="InterPro"/>
</dbReference>
<evidence type="ECO:0000256" key="6">
    <source>
        <dbReference type="ARBA" id="ARBA00023295"/>
    </source>
</evidence>
<comment type="caution">
    <text evidence="9">The sequence shown here is derived from an EMBL/GenBank/DDBJ whole genome shotgun (WGS) entry which is preliminary data.</text>
</comment>
<feature type="domain" description="Glycoside hydrolase family 29 N-terminal" evidence="8">
    <location>
        <begin position="26"/>
        <end position="342"/>
    </location>
</feature>
<dbReference type="PRINTS" id="PR00741">
    <property type="entry name" value="GLHYDRLASE29"/>
</dbReference>
<dbReference type="PROSITE" id="PS51257">
    <property type="entry name" value="PROKAR_LIPOPROTEIN"/>
    <property type="match status" value="1"/>
</dbReference>
<keyword evidence="5" id="KW-0378">Hydrolase</keyword>
<organism evidence="9 10">
    <name type="scientific">Candidatus Phocaeicola excrementipullorum</name>
    <dbReference type="NCBI Taxonomy" id="2838731"/>
    <lineage>
        <taxon>Bacteria</taxon>
        <taxon>Pseudomonadati</taxon>
        <taxon>Bacteroidota</taxon>
        <taxon>Bacteroidia</taxon>
        <taxon>Bacteroidales</taxon>
        <taxon>Bacteroidaceae</taxon>
        <taxon>Phocaeicola</taxon>
    </lineage>
</organism>
<protein>
    <recommendedName>
        <fullName evidence="3">alpha-L-fucosidase</fullName>
        <ecNumber evidence="3">3.2.1.51</ecNumber>
    </recommendedName>
</protein>
<evidence type="ECO:0000313" key="10">
    <source>
        <dbReference type="Proteomes" id="UP000784286"/>
    </source>
</evidence>
<dbReference type="InterPro" id="IPR000933">
    <property type="entry name" value="Glyco_hydro_29"/>
</dbReference>
<evidence type="ECO:0000256" key="4">
    <source>
        <dbReference type="ARBA" id="ARBA00022729"/>
    </source>
</evidence>
<evidence type="ECO:0000256" key="3">
    <source>
        <dbReference type="ARBA" id="ARBA00012662"/>
    </source>
</evidence>
<comment type="function">
    <text evidence="1">Alpha-L-fucosidase is responsible for hydrolyzing the alpha-1,6-linked fucose joined to the reducing-end N-acetylglucosamine of the carbohydrate moieties of glycoproteins.</text>
</comment>
<evidence type="ECO:0000259" key="8">
    <source>
        <dbReference type="Pfam" id="PF01120"/>
    </source>
</evidence>
<accession>A0A948TKK3</accession>
<feature type="chain" id="PRO_5037967349" description="alpha-L-fucosidase" evidence="7">
    <location>
        <begin position="21"/>
        <end position="600"/>
    </location>
</feature>
<dbReference type="EMBL" id="JAHLFJ010000012">
    <property type="protein sequence ID" value="MBU3855182.1"/>
    <property type="molecule type" value="Genomic_DNA"/>
</dbReference>
<dbReference type="SMART" id="SM00812">
    <property type="entry name" value="Alpha_L_fucos"/>
    <property type="match status" value="1"/>
</dbReference>
<keyword evidence="4 7" id="KW-0732">Signal</keyword>
<evidence type="ECO:0000313" key="9">
    <source>
        <dbReference type="EMBL" id="MBU3855182.1"/>
    </source>
</evidence>
<reference evidence="9" key="2">
    <citation type="submission" date="2021-04" db="EMBL/GenBank/DDBJ databases">
        <authorList>
            <person name="Gilroy R."/>
        </authorList>
    </citation>
    <scope>NUCLEOTIDE SEQUENCE</scope>
    <source>
        <strain evidence="9">8470</strain>
    </source>
</reference>
<evidence type="ECO:0000256" key="7">
    <source>
        <dbReference type="SAM" id="SignalP"/>
    </source>
</evidence>
<feature type="signal peptide" evidence="7">
    <location>
        <begin position="1"/>
        <end position="20"/>
    </location>
</feature>
<evidence type="ECO:0000256" key="5">
    <source>
        <dbReference type="ARBA" id="ARBA00022801"/>
    </source>
</evidence>
<dbReference type="PANTHER" id="PTHR10030">
    <property type="entry name" value="ALPHA-L-FUCOSIDASE"/>
    <property type="match status" value="1"/>
</dbReference>
<dbReference type="AlphaFoldDB" id="A0A948TKK3"/>
<keyword evidence="6" id="KW-0326">Glycosidase</keyword>
<dbReference type="InterPro" id="IPR057739">
    <property type="entry name" value="Glyco_hydro_29_N"/>
</dbReference>
<dbReference type="Pfam" id="PF01120">
    <property type="entry name" value="Alpha_L_fucos"/>
    <property type="match status" value="1"/>
</dbReference>
<dbReference type="GO" id="GO:0016139">
    <property type="term" value="P:glycoside catabolic process"/>
    <property type="evidence" value="ECO:0007669"/>
    <property type="project" value="TreeGrafter"/>
</dbReference>
<dbReference type="InterPro" id="IPR017853">
    <property type="entry name" value="GH"/>
</dbReference>
<dbReference type="EC" id="3.2.1.51" evidence="3"/>
<comment type="similarity">
    <text evidence="2">Belongs to the glycosyl hydrolase 29 family.</text>
</comment>
<dbReference type="InterPro" id="IPR013780">
    <property type="entry name" value="Glyco_hydro_b"/>
</dbReference>
<dbReference type="Proteomes" id="UP000784286">
    <property type="component" value="Unassembled WGS sequence"/>
</dbReference>
<dbReference type="SUPFAM" id="SSF51445">
    <property type="entry name" value="(Trans)glycosidases"/>
    <property type="match status" value="1"/>
</dbReference>
<evidence type="ECO:0000256" key="2">
    <source>
        <dbReference type="ARBA" id="ARBA00007951"/>
    </source>
</evidence>
<sequence length="600" mass="68178">MNLIKWLSILLLCNMLCSCGKTQQPANPDMEWWREARFGMFVHWGLYSVAAGEWKGKQIDGIGEWIQNFAKIPNSEYEKLASGFTMANYRPEEWVKLAKNAGARYIIFTTKHHEGFCLYLSSVSDFDVERTPYKGDPLKELVEACRKHGIKVGLYYSHRQDWHEEEAAVMEKEYDGHYGKPKSEVRPDADKYINEKALPQIKELLTRYGKIDLLWYDTPMDLTEEQSRAFVNAVRELQPECIVNGRVGYDLGDYGMLGDNEMPCAKVSQDLEMVATMNRTWGYKKNDHDWKKPKDILCSLIECASRGVNYVVNVGPKADGTIPQPSVDIMNFIGEWMKTNAESIYGTTANPFNDNFPWGFVTRKNNTLYLHLLRQPAGNSIELKGMLSPIEKAEMLSSGEEVSFSCENICKLTLPDSLDYERVPVLKLTCKEPVHFNDANYMNESIISIPIASGTVVPGPEGRLGFSEGMATQNFRKGTGKVLMKCEVDSPGTYLVRVFTSRHWRKSFAEGANITLKVGNRLFESVTLQKDGELANVRQHSYPETWSDIGTVAFEQEGTVKLELSVNDTGTFNRLGSFGEDLQHEKDDNIRFLRIELVKQ</sequence>
<dbReference type="GO" id="GO:0005764">
    <property type="term" value="C:lysosome"/>
    <property type="evidence" value="ECO:0007669"/>
    <property type="project" value="TreeGrafter"/>
</dbReference>
<dbReference type="Gene3D" id="3.20.20.80">
    <property type="entry name" value="Glycosidases"/>
    <property type="match status" value="1"/>
</dbReference>
<gene>
    <name evidence="9" type="ORF">H9928_01235</name>
</gene>
<dbReference type="GO" id="GO:0006004">
    <property type="term" value="P:fucose metabolic process"/>
    <property type="evidence" value="ECO:0007669"/>
    <property type="project" value="InterPro"/>
</dbReference>
<proteinExistence type="inferred from homology"/>
<reference evidence="9" key="1">
    <citation type="journal article" date="2021" name="PeerJ">
        <title>Extensive microbial diversity within the chicken gut microbiome revealed by metagenomics and culture.</title>
        <authorList>
            <person name="Gilroy R."/>
            <person name="Ravi A."/>
            <person name="Getino M."/>
            <person name="Pursley I."/>
            <person name="Horton D.L."/>
            <person name="Alikhan N.F."/>
            <person name="Baker D."/>
            <person name="Gharbi K."/>
            <person name="Hall N."/>
            <person name="Watson M."/>
            <person name="Adriaenssens E.M."/>
            <person name="Foster-Nyarko E."/>
            <person name="Jarju S."/>
            <person name="Secka A."/>
            <person name="Antonio M."/>
            <person name="Oren A."/>
            <person name="Chaudhuri R.R."/>
            <person name="La Ragione R."/>
            <person name="Hildebrand F."/>
            <person name="Pallen M.J."/>
        </authorList>
    </citation>
    <scope>NUCLEOTIDE SEQUENCE</scope>
    <source>
        <strain evidence="9">8470</strain>
    </source>
</reference>
<evidence type="ECO:0000256" key="1">
    <source>
        <dbReference type="ARBA" id="ARBA00004071"/>
    </source>
</evidence>
<dbReference type="Gene3D" id="2.60.40.1180">
    <property type="entry name" value="Golgi alpha-mannosidase II"/>
    <property type="match status" value="1"/>
</dbReference>
<name>A0A948TKK3_9BACT</name>